<sequence length="191" mass="20031">MSSNQSNLKHHADIFSYQRDVFLPQFWQLVGNTNLTIAGLELLPWTGTLVLFAPIAGKLVDHIGVLPIAICGVVLQGVGYLALAVFANQSYLWFVLPLMISGIGLSIGGPAMQKTVVGSVPRMAVGSASGLCNLFRLLGGAVGVPVSVVAFYCLGGMATTTLFTRRFTAAMIGAGVISLLGTPPLLRIAKS</sequence>
<dbReference type="SUPFAM" id="SSF103473">
    <property type="entry name" value="MFS general substrate transporter"/>
    <property type="match status" value="1"/>
</dbReference>
<evidence type="ECO:0000259" key="7">
    <source>
        <dbReference type="PROSITE" id="PS50850"/>
    </source>
</evidence>
<evidence type="ECO:0000256" key="2">
    <source>
        <dbReference type="ARBA" id="ARBA00022448"/>
    </source>
</evidence>
<comment type="caution">
    <text evidence="8">The sequence shown here is derived from an EMBL/GenBank/DDBJ whole genome shotgun (WGS) entry which is preliminary data.</text>
</comment>
<feature type="transmembrane region" description="Helical" evidence="6">
    <location>
        <begin position="167"/>
        <end position="186"/>
    </location>
</feature>
<gene>
    <name evidence="8" type="ORF">NNA32_08330</name>
</gene>
<keyword evidence="3 6" id="KW-0812">Transmembrane</keyword>
<dbReference type="PANTHER" id="PTHR23501">
    <property type="entry name" value="MAJOR FACILITATOR SUPERFAMILY"/>
    <property type="match status" value="1"/>
</dbReference>
<feature type="transmembrane region" description="Helical" evidence="6">
    <location>
        <begin position="91"/>
        <end position="112"/>
    </location>
</feature>
<evidence type="ECO:0000313" key="8">
    <source>
        <dbReference type="EMBL" id="MDF9914254.1"/>
    </source>
</evidence>
<dbReference type="PANTHER" id="PTHR23501:SF191">
    <property type="entry name" value="VACUOLAR BASIC AMINO ACID TRANSPORTER 4"/>
    <property type="match status" value="1"/>
</dbReference>
<evidence type="ECO:0000256" key="3">
    <source>
        <dbReference type="ARBA" id="ARBA00022692"/>
    </source>
</evidence>
<feature type="transmembrane region" description="Helical" evidence="6">
    <location>
        <begin position="35"/>
        <end position="56"/>
    </location>
</feature>
<reference evidence="8" key="1">
    <citation type="submission" date="2022-06" db="EMBL/GenBank/DDBJ databases">
        <title>Antifungal cultures and metabolites of lactic acid bacteria for use in dairy fermentations.</title>
        <authorList>
            <person name="Zhao Z."/>
            <person name="Gaenzle M."/>
        </authorList>
    </citation>
    <scope>NUCLEOTIDE SEQUENCE</scope>
    <source>
        <strain evidence="8">FUA3126</strain>
    </source>
</reference>
<keyword evidence="9" id="KW-1185">Reference proteome</keyword>
<dbReference type="RefSeq" id="WP_178943274.1">
    <property type="nucleotide sequence ID" value="NZ_JAIWJF010000004.1"/>
</dbReference>
<dbReference type="Pfam" id="PF07690">
    <property type="entry name" value="MFS_1"/>
    <property type="match status" value="1"/>
</dbReference>
<keyword evidence="2" id="KW-0813">Transport</keyword>
<dbReference type="PROSITE" id="PS50850">
    <property type="entry name" value="MFS"/>
    <property type="match status" value="1"/>
</dbReference>
<evidence type="ECO:0000313" key="9">
    <source>
        <dbReference type="Proteomes" id="UP001152867"/>
    </source>
</evidence>
<evidence type="ECO:0000256" key="5">
    <source>
        <dbReference type="ARBA" id="ARBA00023136"/>
    </source>
</evidence>
<keyword evidence="5 6" id="KW-0472">Membrane</keyword>
<protein>
    <submittedName>
        <fullName evidence="8">MFS transporter</fullName>
    </submittedName>
</protein>
<name>A0ABT6DAT8_9LACO</name>
<evidence type="ECO:0000256" key="6">
    <source>
        <dbReference type="SAM" id="Phobius"/>
    </source>
</evidence>
<dbReference type="InterPro" id="IPR020846">
    <property type="entry name" value="MFS_dom"/>
</dbReference>
<feature type="transmembrane region" description="Helical" evidence="6">
    <location>
        <begin position="133"/>
        <end position="155"/>
    </location>
</feature>
<proteinExistence type="predicted"/>
<feature type="transmembrane region" description="Helical" evidence="6">
    <location>
        <begin position="63"/>
        <end position="85"/>
    </location>
</feature>
<evidence type="ECO:0000256" key="1">
    <source>
        <dbReference type="ARBA" id="ARBA00004651"/>
    </source>
</evidence>
<dbReference type="InterPro" id="IPR036259">
    <property type="entry name" value="MFS_trans_sf"/>
</dbReference>
<dbReference type="InterPro" id="IPR011701">
    <property type="entry name" value="MFS"/>
</dbReference>
<accession>A0ABT6DAT8</accession>
<dbReference type="Proteomes" id="UP001152867">
    <property type="component" value="Unassembled WGS sequence"/>
</dbReference>
<dbReference type="Gene3D" id="1.20.1250.20">
    <property type="entry name" value="MFS general substrate transporter like domains"/>
    <property type="match status" value="1"/>
</dbReference>
<keyword evidence="4 6" id="KW-1133">Transmembrane helix</keyword>
<evidence type="ECO:0000256" key="4">
    <source>
        <dbReference type="ARBA" id="ARBA00022989"/>
    </source>
</evidence>
<comment type="subcellular location">
    <subcellularLocation>
        <location evidence="1">Cell membrane</location>
        <topology evidence="1">Multi-pass membrane protein</topology>
    </subcellularLocation>
</comment>
<dbReference type="EMBL" id="JANDJP010000010">
    <property type="protein sequence ID" value="MDF9914254.1"/>
    <property type="molecule type" value="Genomic_DNA"/>
</dbReference>
<feature type="domain" description="Major facilitator superfamily (MFS) profile" evidence="7">
    <location>
        <begin position="1"/>
        <end position="191"/>
    </location>
</feature>
<organism evidence="8 9">
    <name type="scientific">Furfurilactobacillus milii</name>
    <dbReference type="NCBI Taxonomy" id="2888272"/>
    <lineage>
        <taxon>Bacteria</taxon>
        <taxon>Bacillati</taxon>
        <taxon>Bacillota</taxon>
        <taxon>Bacilli</taxon>
        <taxon>Lactobacillales</taxon>
        <taxon>Lactobacillaceae</taxon>
        <taxon>Furfurilactobacillus</taxon>
    </lineage>
</organism>